<accession>A0ABQ9PA09</accession>
<reference evidence="1" key="1">
    <citation type="submission" date="2023-04" db="EMBL/GenBank/DDBJ databases">
        <title>Colletotrichum limetticola genome sequence.</title>
        <authorList>
            <person name="Baroncelli R."/>
        </authorList>
    </citation>
    <scope>NUCLEOTIDE SEQUENCE</scope>
    <source>
        <strain evidence="1">KLA-Anderson</strain>
    </source>
</reference>
<proteinExistence type="predicted"/>
<organism evidence="1 2">
    <name type="scientific">Colletotrichum limetticola</name>
    <dbReference type="NCBI Taxonomy" id="1209924"/>
    <lineage>
        <taxon>Eukaryota</taxon>
        <taxon>Fungi</taxon>
        <taxon>Dikarya</taxon>
        <taxon>Ascomycota</taxon>
        <taxon>Pezizomycotina</taxon>
        <taxon>Sordariomycetes</taxon>
        <taxon>Hypocreomycetidae</taxon>
        <taxon>Glomerellales</taxon>
        <taxon>Glomerellaceae</taxon>
        <taxon>Colletotrichum</taxon>
        <taxon>Colletotrichum acutatum species complex</taxon>
    </lineage>
</organism>
<name>A0ABQ9PA09_9PEZI</name>
<gene>
    <name evidence="1" type="ORF">CLIM01_14996</name>
</gene>
<evidence type="ECO:0000313" key="2">
    <source>
        <dbReference type="Proteomes" id="UP001169217"/>
    </source>
</evidence>
<dbReference type="EMBL" id="JARUPT010001189">
    <property type="protein sequence ID" value="KAK0367649.1"/>
    <property type="molecule type" value="Genomic_DNA"/>
</dbReference>
<protein>
    <submittedName>
        <fullName evidence="1">Uncharacterized protein</fullName>
    </submittedName>
</protein>
<comment type="caution">
    <text evidence="1">The sequence shown here is derived from an EMBL/GenBank/DDBJ whole genome shotgun (WGS) entry which is preliminary data.</text>
</comment>
<keyword evidence="2" id="KW-1185">Reference proteome</keyword>
<evidence type="ECO:0000313" key="1">
    <source>
        <dbReference type="EMBL" id="KAK0367649.1"/>
    </source>
</evidence>
<dbReference type="Proteomes" id="UP001169217">
    <property type="component" value="Unassembled WGS sequence"/>
</dbReference>
<sequence>MPSFSSLRRSSERYPTLYETANGRLEILLRRG</sequence>